<accession>A0A9N9QTH9</accession>
<evidence type="ECO:0000313" key="1">
    <source>
        <dbReference type="EMBL" id="CAG9782610.1"/>
    </source>
</evidence>
<proteinExistence type="predicted"/>
<dbReference type="Proteomes" id="UP001153714">
    <property type="component" value="Chromosome 1"/>
</dbReference>
<protein>
    <submittedName>
        <fullName evidence="1">Uncharacterized protein</fullName>
    </submittedName>
</protein>
<dbReference type="AlphaFoldDB" id="A0A9N9QTH9"/>
<gene>
    <name evidence="1" type="ORF">DIATSA_LOCUS853</name>
</gene>
<reference evidence="1" key="2">
    <citation type="submission" date="2022-10" db="EMBL/GenBank/DDBJ databases">
        <authorList>
            <consortium name="ENA_rothamsted_submissions"/>
            <consortium name="culmorum"/>
            <person name="King R."/>
        </authorList>
    </citation>
    <scope>NUCLEOTIDE SEQUENCE</scope>
</reference>
<keyword evidence="2" id="KW-1185">Reference proteome</keyword>
<sequence>MFYFFQQYTFYNMDVQNLTSRFESAFIKSTELALLLRNISNKNDTIKQRDDSNVTLENKLKEAVDNILNYRIHETDPSYRIFNEINKKHFISTTYLTRITALVNKLAVAIESLNPRDINTEINDDELKKITNEISTMSRIFKRRPHEAIAFHFDVITDVLSTNNDSFSLVHALEATCNNLKNNDTSKDILNENQRTKNQICGKEYKLIYGAVENTIADDFENAKNSLLNMVNLLRDDSDNSSDIFDFFKSR</sequence>
<organism evidence="1 2">
    <name type="scientific">Diatraea saccharalis</name>
    <name type="common">sugarcane borer</name>
    <dbReference type="NCBI Taxonomy" id="40085"/>
    <lineage>
        <taxon>Eukaryota</taxon>
        <taxon>Metazoa</taxon>
        <taxon>Ecdysozoa</taxon>
        <taxon>Arthropoda</taxon>
        <taxon>Hexapoda</taxon>
        <taxon>Insecta</taxon>
        <taxon>Pterygota</taxon>
        <taxon>Neoptera</taxon>
        <taxon>Endopterygota</taxon>
        <taxon>Lepidoptera</taxon>
        <taxon>Glossata</taxon>
        <taxon>Ditrysia</taxon>
        <taxon>Pyraloidea</taxon>
        <taxon>Crambidae</taxon>
        <taxon>Crambinae</taxon>
        <taxon>Diatraea</taxon>
    </lineage>
</organism>
<evidence type="ECO:0000313" key="2">
    <source>
        <dbReference type="Proteomes" id="UP001153714"/>
    </source>
</evidence>
<name>A0A9N9QTH9_9NEOP</name>
<dbReference type="OrthoDB" id="8061355at2759"/>
<reference evidence="1" key="1">
    <citation type="submission" date="2021-12" db="EMBL/GenBank/DDBJ databases">
        <authorList>
            <person name="King R."/>
        </authorList>
    </citation>
    <scope>NUCLEOTIDE SEQUENCE</scope>
</reference>
<dbReference type="EMBL" id="OU893332">
    <property type="protein sequence ID" value="CAG9782610.1"/>
    <property type="molecule type" value="Genomic_DNA"/>
</dbReference>